<accession>A0A9D1RFN4</accession>
<evidence type="ECO:0000313" key="3">
    <source>
        <dbReference type="Proteomes" id="UP000824267"/>
    </source>
</evidence>
<feature type="chain" id="PRO_5038516242" evidence="1">
    <location>
        <begin position="23"/>
        <end position="220"/>
    </location>
</feature>
<dbReference type="EMBL" id="DXGG01000106">
    <property type="protein sequence ID" value="HIW87243.1"/>
    <property type="molecule type" value="Genomic_DNA"/>
</dbReference>
<name>A0A9D1RFN4_9BACT</name>
<dbReference type="AlphaFoldDB" id="A0A9D1RFN4"/>
<evidence type="ECO:0000313" key="2">
    <source>
        <dbReference type="EMBL" id="HIW87243.1"/>
    </source>
</evidence>
<feature type="signal peptide" evidence="1">
    <location>
        <begin position="1"/>
        <end position="22"/>
    </location>
</feature>
<proteinExistence type="predicted"/>
<evidence type="ECO:0000256" key="1">
    <source>
        <dbReference type="SAM" id="SignalP"/>
    </source>
</evidence>
<dbReference type="Proteomes" id="UP000824267">
    <property type="component" value="Unassembled WGS sequence"/>
</dbReference>
<keyword evidence="1" id="KW-0732">Signal</keyword>
<comment type="caution">
    <text evidence="2">The sequence shown here is derived from an EMBL/GenBank/DDBJ whole genome shotgun (WGS) entry which is preliminary data.</text>
</comment>
<reference evidence="2" key="1">
    <citation type="journal article" date="2021" name="PeerJ">
        <title>Extensive microbial diversity within the chicken gut microbiome revealed by metagenomics and culture.</title>
        <authorList>
            <person name="Gilroy R."/>
            <person name="Ravi A."/>
            <person name="Getino M."/>
            <person name="Pursley I."/>
            <person name="Horton D.L."/>
            <person name="Alikhan N.F."/>
            <person name="Baker D."/>
            <person name="Gharbi K."/>
            <person name="Hall N."/>
            <person name="Watson M."/>
            <person name="Adriaenssens E.M."/>
            <person name="Foster-Nyarko E."/>
            <person name="Jarju S."/>
            <person name="Secka A."/>
            <person name="Antonio M."/>
            <person name="Oren A."/>
            <person name="Chaudhuri R.R."/>
            <person name="La Ragione R."/>
            <person name="Hildebrand F."/>
            <person name="Pallen M.J."/>
        </authorList>
    </citation>
    <scope>NUCLEOTIDE SEQUENCE</scope>
    <source>
        <strain evidence="2">Gambia16-930</strain>
    </source>
</reference>
<sequence length="220" mass="25473">MNKRFLLICLLWLGLLFNSAIAQETFHKIERENISFEMPEGWTATRLGKKLGDYGIRITENDGCGLVEINCTRKVVEPTSRITLLASERSSKHGFDYMQIDQVNDAKLNKMKAKHLAYTNTFLTEAYAGGIYGIVFEGYTYTIEYYGKDMPKERALIEKILKSVRISKPDNKPTMVEMEERFVPKDWNEVQDGDSIPANTEKEKKKWFNFFKKSDKGEKK</sequence>
<gene>
    <name evidence="2" type="ORF">IAC47_03090</name>
</gene>
<protein>
    <submittedName>
        <fullName evidence="2">Uncharacterized protein</fullName>
    </submittedName>
</protein>
<organism evidence="2 3">
    <name type="scientific">Candidatus Onthomorpha intestinigallinarum</name>
    <dbReference type="NCBI Taxonomy" id="2840880"/>
    <lineage>
        <taxon>Bacteria</taxon>
        <taxon>Pseudomonadati</taxon>
        <taxon>Bacteroidota</taxon>
        <taxon>Bacteroidia</taxon>
        <taxon>Bacteroidales</taxon>
        <taxon>Candidatus Onthomorpha</taxon>
    </lineage>
</organism>
<reference evidence="2" key="2">
    <citation type="submission" date="2021-04" db="EMBL/GenBank/DDBJ databases">
        <authorList>
            <person name="Gilroy R."/>
        </authorList>
    </citation>
    <scope>NUCLEOTIDE SEQUENCE</scope>
    <source>
        <strain evidence="2">Gambia16-930</strain>
    </source>
</reference>